<keyword evidence="2" id="KW-1185">Reference proteome</keyword>
<dbReference type="KEGG" id="ure:UREG_06866"/>
<dbReference type="EMBL" id="CH476618">
    <property type="protein sequence ID" value="EEP82001.1"/>
    <property type="molecule type" value="Genomic_DNA"/>
</dbReference>
<dbReference type="AlphaFoldDB" id="C4JWC4"/>
<accession>C4JWC4</accession>
<dbReference type="HOGENOM" id="CLU_2814343_0_0_1"/>
<dbReference type="GeneID" id="8437394"/>
<sequence length="67" mass="7024">MDRRANYPGKIQPPLGSRAVLAVENNEQEFPFALEAQGVSGGTSENVSLCRGRSICAQSRDGAGTGT</sequence>
<name>C4JWC4_UNCRE</name>
<dbReference type="RefSeq" id="XP_002583899.1">
    <property type="nucleotide sequence ID" value="XM_002583853.1"/>
</dbReference>
<protein>
    <submittedName>
        <fullName evidence="1">Uncharacterized protein</fullName>
    </submittedName>
</protein>
<proteinExistence type="predicted"/>
<dbReference type="InParanoid" id="C4JWC4"/>
<dbReference type="Proteomes" id="UP000002058">
    <property type="component" value="Unassembled WGS sequence"/>
</dbReference>
<gene>
    <name evidence="1" type="ORF">UREG_06866</name>
</gene>
<reference evidence="2" key="1">
    <citation type="journal article" date="2009" name="Genome Res.">
        <title>Comparative genomic analyses of the human fungal pathogens Coccidioides and their relatives.</title>
        <authorList>
            <person name="Sharpton T.J."/>
            <person name="Stajich J.E."/>
            <person name="Rounsley S.D."/>
            <person name="Gardner M.J."/>
            <person name="Wortman J.R."/>
            <person name="Jordar V.S."/>
            <person name="Maiti R."/>
            <person name="Kodira C.D."/>
            <person name="Neafsey D.E."/>
            <person name="Zeng Q."/>
            <person name="Hung C.-Y."/>
            <person name="McMahan C."/>
            <person name="Muszewska A."/>
            <person name="Grynberg M."/>
            <person name="Mandel M.A."/>
            <person name="Kellner E.M."/>
            <person name="Barker B.M."/>
            <person name="Galgiani J.N."/>
            <person name="Orbach M.J."/>
            <person name="Kirkland T.N."/>
            <person name="Cole G.T."/>
            <person name="Henn M.R."/>
            <person name="Birren B.W."/>
            <person name="Taylor J.W."/>
        </authorList>
    </citation>
    <scope>NUCLEOTIDE SEQUENCE [LARGE SCALE GENOMIC DNA]</scope>
    <source>
        <strain evidence="2">UAMH 1704</strain>
    </source>
</reference>
<organism evidence="1 2">
    <name type="scientific">Uncinocarpus reesii (strain UAMH 1704)</name>
    <dbReference type="NCBI Taxonomy" id="336963"/>
    <lineage>
        <taxon>Eukaryota</taxon>
        <taxon>Fungi</taxon>
        <taxon>Dikarya</taxon>
        <taxon>Ascomycota</taxon>
        <taxon>Pezizomycotina</taxon>
        <taxon>Eurotiomycetes</taxon>
        <taxon>Eurotiomycetidae</taxon>
        <taxon>Onygenales</taxon>
        <taxon>Onygenaceae</taxon>
        <taxon>Uncinocarpus</taxon>
    </lineage>
</organism>
<dbReference type="VEuPathDB" id="FungiDB:UREG_06866"/>
<evidence type="ECO:0000313" key="1">
    <source>
        <dbReference type="EMBL" id="EEP82001.1"/>
    </source>
</evidence>
<evidence type="ECO:0000313" key="2">
    <source>
        <dbReference type="Proteomes" id="UP000002058"/>
    </source>
</evidence>